<dbReference type="AlphaFoldDB" id="A0A6J4VQ95"/>
<proteinExistence type="predicted"/>
<sequence>MMAVSCGIAGLGSDLVGPSTARLTRESLLGCLPGARGIFADASDTAGRPLMLRETAEWGAAQVEIGTDRCR</sequence>
<reference evidence="1" key="1">
    <citation type="submission" date="2020-02" db="EMBL/GenBank/DDBJ databases">
        <authorList>
            <person name="Meier V. D."/>
        </authorList>
    </citation>
    <scope>NUCLEOTIDE SEQUENCE</scope>
    <source>
        <strain evidence="1">AVDCRST_MAG19</strain>
    </source>
</reference>
<gene>
    <name evidence="1" type="ORF">AVDCRST_MAG19-4732</name>
</gene>
<dbReference type="EMBL" id="CADCWL010000247">
    <property type="protein sequence ID" value="CAA9584489.1"/>
    <property type="molecule type" value="Genomic_DNA"/>
</dbReference>
<evidence type="ECO:0000313" key="1">
    <source>
        <dbReference type="EMBL" id="CAA9584489.1"/>
    </source>
</evidence>
<accession>A0A6J4VQ95</accession>
<protein>
    <submittedName>
        <fullName evidence="1">Uncharacterized protein</fullName>
    </submittedName>
</protein>
<name>A0A6J4VQ95_9BACT</name>
<organism evidence="1">
    <name type="scientific">uncultured Thermomicrobiales bacterium</name>
    <dbReference type="NCBI Taxonomy" id="1645740"/>
    <lineage>
        <taxon>Bacteria</taxon>
        <taxon>Pseudomonadati</taxon>
        <taxon>Thermomicrobiota</taxon>
        <taxon>Thermomicrobia</taxon>
        <taxon>Thermomicrobiales</taxon>
        <taxon>environmental samples</taxon>
    </lineage>
</organism>